<reference evidence="1" key="2">
    <citation type="submission" date="2021-01" db="UniProtKB">
        <authorList>
            <consortium name="EnsemblPlants"/>
        </authorList>
    </citation>
    <scope>IDENTIFICATION</scope>
</reference>
<dbReference type="Pfam" id="PF03140">
    <property type="entry name" value="DUF247"/>
    <property type="match status" value="2"/>
</dbReference>
<dbReference type="EMBL" id="LRBV02000004">
    <property type="status" value="NOT_ANNOTATED_CDS"/>
    <property type="molecule type" value="Genomic_DNA"/>
</dbReference>
<dbReference type="PANTHER" id="PTHR31170:SF9">
    <property type="entry name" value="PROTEIN, PUTATIVE (DUF247)-RELATED"/>
    <property type="match status" value="1"/>
</dbReference>
<evidence type="ECO:0000313" key="1">
    <source>
        <dbReference type="EnsemblPlants" id="QL04p032953:mrna"/>
    </source>
</evidence>
<dbReference type="FunCoup" id="A0A7N2LEH4">
    <property type="interactions" value="23"/>
</dbReference>
<evidence type="ECO:0000313" key="2">
    <source>
        <dbReference type="Proteomes" id="UP000594261"/>
    </source>
</evidence>
<name>A0A7N2LEH4_QUELO</name>
<dbReference type="EnsemblPlants" id="QL04p032953:mrna">
    <property type="protein sequence ID" value="QL04p032953:mrna"/>
    <property type="gene ID" value="QL04p032953"/>
</dbReference>
<dbReference type="AlphaFoldDB" id="A0A7N2LEH4"/>
<dbReference type="InParanoid" id="A0A7N2LEH4"/>
<sequence length="718" mass="84169">MDSDTNSSHGKEPECPEIIIDVENAKPAQRCSECCIYMVPKKLREVKKEAYTPKLISIGPVHHNKELNHMDHHNKNEVDNKKEQENMESLKLRYFNEFFCRRTWKGQKEFANIIIKNEENIRRCYAEEISLPGKEDFVFVKMILLDSIFIIELFLRTASRSGYEKDDYILSKPWLEEGIKHDLILLENQLPFFILEQLYHHIGVFPEDRSSFLELACKYFFGEKKFSIVNKVKHFTDLQRYFYYSPKLKSSNNIIAHLYSATKLDTAGLNFKKWKEEPSEVEDRRLLDIQIENPDPLKIFPCFNCSSLLHCLPCLKCFWCLKRMQTSLVIPPFEINHGTEHIFRNIMALEQCHYPKEAYICNYIVLLDFLINTRDDAELLVDKKIIVHSLGSNKEVAKMVNKLGKEILEKNSCYLQLAKNLNEHYENWWNKNIASLKTVYFRDIWRGSATFVGIIVLLVTVGTWKLETLLNIYIVQQSWTRGLKFQVRKENQADKVLLDIQVEKPNLSEIFPRFNCSWLLHCLPCLKCFWCLDYLQTRLVVPRFVINHGTEDLFRNLMALEQCHYPFEAYICNYIVLLDFLINTREDAELLVEKKIIAHSLGSYKAVAQMVNKLSQEIVEKNSCYHDVAKDLNEHYGNWWNKNIASLRTVYFRDVWRGTATFVGIVVLFDECERSVKNQGSRGESVEVATSSQEATHKKAMCEAFDWKLKSHARLSSS</sequence>
<dbReference type="PANTHER" id="PTHR31170">
    <property type="entry name" value="BNAC04G53230D PROTEIN"/>
    <property type="match status" value="1"/>
</dbReference>
<keyword evidence="2" id="KW-1185">Reference proteome</keyword>
<reference evidence="1 2" key="1">
    <citation type="journal article" date="2016" name="G3 (Bethesda)">
        <title>First Draft Assembly and Annotation of the Genome of a California Endemic Oak Quercus lobata Nee (Fagaceae).</title>
        <authorList>
            <person name="Sork V.L."/>
            <person name="Fitz-Gibbon S.T."/>
            <person name="Puiu D."/>
            <person name="Crepeau M."/>
            <person name="Gugger P.F."/>
            <person name="Sherman R."/>
            <person name="Stevens K."/>
            <person name="Langley C.H."/>
            <person name="Pellegrini M."/>
            <person name="Salzberg S.L."/>
        </authorList>
    </citation>
    <scope>NUCLEOTIDE SEQUENCE [LARGE SCALE GENOMIC DNA]</scope>
    <source>
        <strain evidence="1 2">cv. SW786</strain>
    </source>
</reference>
<proteinExistence type="predicted"/>
<dbReference type="OMA" id="HITAMFR"/>
<accession>A0A7N2LEH4</accession>
<dbReference type="InterPro" id="IPR004158">
    <property type="entry name" value="DUF247_pln"/>
</dbReference>
<dbReference type="Proteomes" id="UP000594261">
    <property type="component" value="Chromosome 4"/>
</dbReference>
<dbReference type="Gramene" id="QL04p032953:mrna">
    <property type="protein sequence ID" value="QL04p032953:mrna"/>
    <property type="gene ID" value="QL04p032953"/>
</dbReference>
<protein>
    <submittedName>
        <fullName evidence="1">Uncharacterized protein</fullName>
    </submittedName>
</protein>
<organism evidence="1 2">
    <name type="scientific">Quercus lobata</name>
    <name type="common">Valley oak</name>
    <dbReference type="NCBI Taxonomy" id="97700"/>
    <lineage>
        <taxon>Eukaryota</taxon>
        <taxon>Viridiplantae</taxon>
        <taxon>Streptophyta</taxon>
        <taxon>Embryophyta</taxon>
        <taxon>Tracheophyta</taxon>
        <taxon>Spermatophyta</taxon>
        <taxon>Magnoliopsida</taxon>
        <taxon>eudicotyledons</taxon>
        <taxon>Gunneridae</taxon>
        <taxon>Pentapetalae</taxon>
        <taxon>rosids</taxon>
        <taxon>fabids</taxon>
        <taxon>Fagales</taxon>
        <taxon>Fagaceae</taxon>
        <taxon>Quercus</taxon>
    </lineage>
</organism>